<dbReference type="EMBL" id="PEZT01000030">
    <property type="protein sequence ID" value="PIS08691.1"/>
    <property type="molecule type" value="Genomic_DNA"/>
</dbReference>
<name>A0A2H0W7R3_9BACT</name>
<dbReference type="Proteomes" id="UP000230093">
    <property type="component" value="Unassembled WGS sequence"/>
</dbReference>
<sequence length="97" mass="11881">MAKSLQSKKKVRQIISELEWDKIEDFKQAETTWRVFKNWIMQEIEKRPDLKDSYRYQIEKIGVLKRHGDAYEAGEPICFNETYRYIIHYMKEKAENF</sequence>
<comment type="caution">
    <text evidence="1">The sequence shown here is derived from an EMBL/GenBank/DDBJ whole genome shotgun (WGS) entry which is preliminary data.</text>
</comment>
<accession>A0A2H0W7R3</accession>
<gene>
    <name evidence="1" type="ORF">COT75_05380</name>
</gene>
<proteinExistence type="predicted"/>
<evidence type="ECO:0000313" key="2">
    <source>
        <dbReference type="Proteomes" id="UP000230093"/>
    </source>
</evidence>
<reference evidence="2" key="1">
    <citation type="submission" date="2017-09" db="EMBL/GenBank/DDBJ databases">
        <title>Depth-based differentiation of microbial function through sediment-hosted aquifers and enrichment of novel symbionts in the deep terrestrial subsurface.</title>
        <authorList>
            <person name="Probst A.J."/>
            <person name="Ladd B."/>
            <person name="Jarett J.K."/>
            <person name="Geller-Mcgrath D.E."/>
            <person name="Sieber C.M.K."/>
            <person name="Emerson J.B."/>
            <person name="Anantharaman K."/>
            <person name="Thomas B.C."/>
            <person name="Malmstrom R."/>
            <person name="Stieglmeier M."/>
            <person name="Klingl A."/>
            <person name="Woyke T."/>
            <person name="Ryan C.M."/>
            <person name="Banfield J.F."/>
        </authorList>
    </citation>
    <scope>NUCLEOTIDE SEQUENCE [LARGE SCALE GENOMIC DNA]</scope>
</reference>
<protein>
    <submittedName>
        <fullName evidence="1">Uncharacterized protein</fullName>
    </submittedName>
</protein>
<evidence type="ECO:0000313" key="1">
    <source>
        <dbReference type="EMBL" id="PIS08691.1"/>
    </source>
</evidence>
<dbReference type="AlphaFoldDB" id="A0A2H0W7R3"/>
<organism evidence="1 2">
    <name type="scientific">Candidatus Beckwithbacteria bacterium CG10_big_fil_rev_8_21_14_0_10_34_10</name>
    <dbReference type="NCBI Taxonomy" id="1974495"/>
    <lineage>
        <taxon>Bacteria</taxon>
        <taxon>Candidatus Beckwithiibacteriota</taxon>
    </lineage>
</organism>